<dbReference type="Gene3D" id="1.10.20.10">
    <property type="entry name" value="Histone, subunit A"/>
    <property type="match status" value="1"/>
</dbReference>
<accession>A0ABP0TF19</accession>
<dbReference type="InterPro" id="IPR009072">
    <property type="entry name" value="Histone-fold"/>
</dbReference>
<sequence length="83" mass="9096">MGCIHRLLKSCAAANARLAIHRDEELDTLIKGTIAGGGVILHIQKSLINKCSKKDQRSWVSGFCGSNAKKGWRVLYASLHFTT</sequence>
<reference evidence="2" key="1">
    <citation type="submission" date="2024-02" db="EMBL/GenBank/DDBJ databases">
        <authorList>
            <consortium name="ELIXIR-Norway"/>
            <consortium name="Elixir Norway"/>
        </authorList>
    </citation>
    <scope>NUCLEOTIDE SEQUENCE</scope>
</reference>
<proteinExistence type="predicted"/>
<dbReference type="InterPro" id="IPR032454">
    <property type="entry name" value="Histone_H2A_C"/>
</dbReference>
<evidence type="ECO:0000313" key="3">
    <source>
        <dbReference type="Proteomes" id="UP001497512"/>
    </source>
</evidence>
<keyword evidence="3" id="KW-1185">Reference proteome</keyword>
<gene>
    <name evidence="2" type="ORF">CSSPTR1EN2_LOCUS2689</name>
</gene>
<dbReference type="PRINTS" id="PR00620">
    <property type="entry name" value="HISTONEH2A"/>
</dbReference>
<name>A0ABP0TF19_9BRYO</name>
<evidence type="ECO:0000259" key="1">
    <source>
        <dbReference type="Pfam" id="PF16211"/>
    </source>
</evidence>
<dbReference type="InterPro" id="IPR002119">
    <property type="entry name" value="Histone_H2A"/>
</dbReference>
<organism evidence="2 3">
    <name type="scientific">Sphagnum troendelagicum</name>
    <dbReference type="NCBI Taxonomy" id="128251"/>
    <lineage>
        <taxon>Eukaryota</taxon>
        <taxon>Viridiplantae</taxon>
        <taxon>Streptophyta</taxon>
        <taxon>Embryophyta</taxon>
        <taxon>Bryophyta</taxon>
        <taxon>Sphagnophytina</taxon>
        <taxon>Sphagnopsida</taxon>
        <taxon>Sphagnales</taxon>
        <taxon>Sphagnaceae</taxon>
        <taxon>Sphagnum</taxon>
    </lineage>
</organism>
<dbReference type="EMBL" id="OZ019902">
    <property type="protein sequence ID" value="CAK9194765.1"/>
    <property type="molecule type" value="Genomic_DNA"/>
</dbReference>
<protein>
    <recommendedName>
        <fullName evidence="1">Histone H2A C-terminal domain-containing protein</fullName>
    </recommendedName>
</protein>
<evidence type="ECO:0000313" key="2">
    <source>
        <dbReference type="EMBL" id="CAK9194765.1"/>
    </source>
</evidence>
<dbReference type="Proteomes" id="UP001497512">
    <property type="component" value="Chromosome 10"/>
</dbReference>
<dbReference type="Pfam" id="PF16211">
    <property type="entry name" value="Histone_H2A_C"/>
    <property type="match status" value="1"/>
</dbReference>
<feature type="domain" description="Histone H2A C-terminal" evidence="1">
    <location>
        <begin position="24"/>
        <end position="54"/>
    </location>
</feature>